<dbReference type="EMBL" id="JAUCEY010000008">
    <property type="protein sequence ID" value="MDM5452319.1"/>
    <property type="molecule type" value="Genomic_DNA"/>
</dbReference>
<dbReference type="RefSeq" id="WP_289319828.1">
    <property type="nucleotide sequence ID" value="NZ_JAUCEY010000008.1"/>
</dbReference>
<sequence length="154" mass="17858">MWVSYQTLLIWAAWLQVPDIDEQAHSLGRHIVQELDKEGDSDYILNDGALHDYTEFDLVWIASLVPNNEEILECIFQTNPDATVVIRSMEAFINYYMSPLIPTKFSKVACEEVRRTIADTFTIIQTCITHLNSDIIGTSCFLQFVFFIREKKFQ</sequence>
<dbReference type="Proteomes" id="UP001234602">
    <property type="component" value="Unassembled WGS sequence"/>
</dbReference>
<organism evidence="1 2">
    <name type="scientific">Peribacillus simplex</name>
    <dbReference type="NCBI Taxonomy" id="1478"/>
    <lineage>
        <taxon>Bacteria</taxon>
        <taxon>Bacillati</taxon>
        <taxon>Bacillota</taxon>
        <taxon>Bacilli</taxon>
        <taxon>Bacillales</taxon>
        <taxon>Bacillaceae</taxon>
        <taxon>Peribacillus</taxon>
    </lineage>
</organism>
<protein>
    <submittedName>
        <fullName evidence="1">Uncharacterized protein</fullName>
    </submittedName>
</protein>
<comment type="caution">
    <text evidence="1">The sequence shown here is derived from an EMBL/GenBank/DDBJ whole genome shotgun (WGS) entry which is preliminary data.</text>
</comment>
<name>A0AAW7IFQ4_9BACI</name>
<reference evidence="1" key="1">
    <citation type="submission" date="2023-06" db="EMBL/GenBank/DDBJ databases">
        <title>Comparative genomics of Bacillaceae isolates and their secondary metabolite potential.</title>
        <authorList>
            <person name="Song L."/>
            <person name="Nielsen L.J."/>
            <person name="Mohite O."/>
            <person name="Xu X."/>
            <person name="Weber T."/>
            <person name="Kovacs A.T."/>
        </authorList>
    </citation>
    <scope>NUCLEOTIDE SEQUENCE</scope>
    <source>
        <strain evidence="1">D8_B_37</strain>
    </source>
</reference>
<evidence type="ECO:0000313" key="1">
    <source>
        <dbReference type="EMBL" id="MDM5452319.1"/>
    </source>
</evidence>
<accession>A0AAW7IFQ4</accession>
<dbReference type="InterPro" id="IPR029063">
    <property type="entry name" value="SAM-dependent_MTases_sf"/>
</dbReference>
<dbReference type="AlphaFoldDB" id="A0AAW7IFQ4"/>
<gene>
    <name evidence="1" type="ORF">QUF89_09005</name>
</gene>
<evidence type="ECO:0000313" key="2">
    <source>
        <dbReference type="Proteomes" id="UP001234602"/>
    </source>
</evidence>
<proteinExistence type="predicted"/>
<dbReference type="Gene3D" id="3.40.50.150">
    <property type="entry name" value="Vaccinia Virus protein VP39"/>
    <property type="match status" value="1"/>
</dbReference>